<keyword evidence="1" id="KW-0732">Signal</keyword>
<evidence type="ECO:0000256" key="1">
    <source>
        <dbReference type="SAM" id="SignalP"/>
    </source>
</evidence>
<organism evidence="2 3">
    <name type="scientific">Phyllobacterium leguminum</name>
    <dbReference type="NCBI Taxonomy" id="314237"/>
    <lineage>
        <taxon>Bacteria</taxon>
        <taxon>Pseudomonadati</taxon>
        <taxon>Pseudomonadota</taxon>
        <taxon>Alphaproteobacteria</taxon>
        <taxon>Hyphomicrobiales</taxon>
        <taxon>Phyllobacteriaceae</taxon>
        <taxon>Phyllobacterium</taxon>
    </lineage>
</organism>
<dbReference type="OrthoDB" id="8163842at2"/>
<dbReference type="EMBL" id="QJTF01000024">
    <property type="protein sequence ID" value="PYE86495.1"/>
    <property type="molecule type" value="Genomic_DNA"/>
</dbReference>
<sequence>MKPILLTAVAVTLSACSSPPLISAGADPSDAAIPVPAMRHMSVTAGTINYRPVEPKPWIERNELVAPKKGGE</sequence>
<gene>
    <name evidence="2" type="ORF">C7477_12439</name>
</gene>
<dbReference type="RefSeq" id="WP_110754051.1">
    <property type="nucleotide sequence ID" value="NZ_QJTF01000024.1"/>
</dbReference>
<feature type="chain" id="PRO_5016352117" description="Lipoprotein" evidence="1">
    <location>
        <begin position="24"/>
        <end position="72"/>
    </location>
</feature>
<proteinExistence type="predicted"/>
<name>A0A318SWZ2_9HYPH</name>
<evidence type="ECO:0008006" key="4">
    <source>
        <dbReference type="Google" id="ProtNLM"/>
    </source>
</evidence>
<keyword evidence="3" id="KW-1185">Reference proteome</keyword>
<comment type="caution">
    <text evidence="2">The sequence shown here is derived from an EMBL/GenBank/DDBJ whole genome shotgun (WGS) entry which is preliminary data.</text>
</comment>
<dbReference type="PROSITE" id="PS51257">
    <property type="entry name" value="PROKAR_LIPOPROTEIN"/>
    <property type="match status" value="1"/>
</dbReference>
<reference evidence="2 3" key="1">
    <citation type="submission" date="2018-06" db="EMBL/GenBank/DDBJ databases">
        <title>Genomic Encyclopedia of Type Strains, Phase III (KMG-III): the genomes of soil and plant-associated and newly described type strains.</title>
        <authorList>
            <person name="Whitman W."/>
        </authorList>
    </citation>
    <scope>NUCLEOTIDE SEQUENCE [LARGE SCALE GENOMIC DNA]</scope>
    <source>
        <strain evidence="2 3">ORS 1419</strain>
    </source>
</reference>
<dbReference type="AlphaFoldDB" id="A0A318SWZ2"/>
<feature type="signal peptide" evidence="1">
    <location>
        <begin position="1"/>
        <end position="23"/>
    </location>
</feature>
<evidence type="ECO:0000313" key="2">
    <source>
        <dbReference type="EMBL" id="PYE86495.1"/>
    </source>
</evidence>
<evidence type="ECO:0000313" key="3">
    <source>
        <dbReference type="Proteomes" id="UP000247454"/>
    </source>
</evidence>
<dbReference type="Proteomes" id="UP000247454">
    <property type="component" value="Unassembled WGS sequence"/>
</dbReference>
<protein>
    <recommendedName>
        <fullName evidence="4">Lipoprotein</fullName>
    </recommendedName>
</protein>
<accession>A0A318SWZ2</accession>